<dbReference type="AlphaFoldDB" id="A0A4C1X3R7"/>
<evidence type="ECO:0000313" key="2">
    <source>
        <dbReference type="Proteomes" id="UP000299102"/>
    </source>
</evidence>
<name>A0A4C1X3R7_EUMVA</name>
<dbReference type="EMBL" id="BGZK01000733">
    <property type="protein sequence ID" value="GBP58368.1"/>
    <property type="molecule type" value="Genomic_DNA"/>
</dbReference>
<sequence length="99" mass="11210">MCFDVFYISIKNCTRTTAGTQRALELDRRERARAQLSKQRGIARRPLAHCAARAFVVCGAFSLPPVVTSDSRLMRHCTFKNTNVNRSCRRNVFSSVTTI</sequence>
<proteinExistence type="predicted"/>
<accession>A0A4C1X3R7</accession>
<keyword evidence="2" id="KW-1185">Reference proteome</keyword>
<reference evidence="1 2" key="1">
    <citation type="journal article" date="2019" name="Commun. Biol.">
        <title>The bagworm genome reveals a unique fibroin gene that provides high tensile strength.</title>
        <authorList>
            <person name="Kono N."/>
            <person name="Nakamura H."/>
            <person name="Ohtoshi R."/>
            <person name="Tomita M."/>
            <person name="Numata K."/>
            <person name="Arakawa K."/>
        </authorList>
    </citation>
    <scope>NUCLEOTIDE SEQUENCE [LARGE SCALE GENOMIC DNA]</scope>
</reference>
<organism evidence="1 2">
    <name type="scientific">Eumeta variegata</name>
    <name type="common">Bagworm moth</name>
    <name type="synonym">Eumeta japonica</name>
    <dbReference type="NCBI Taxonomy" id="151549"/>
    <lineage>
        <taxon>Eukaryota</taxon>
        <taxon>Metazoa</taxon>
        <taxon>Ecdysozoa</taxon>
        <taxon>Arthropoda</taxon>
        <taxon>Hexapoda</taxon>
        <taxon>Insecta</taxon>
        <taxon>Pterygota</taxon>
        <taxon>Neoptera</taxon>
        <taxon>Endopterygota</taxon>
        <taxon>Lepidoptera</taxon>
        <taxon>Glossata</taxon>
        <taxon>Ditrysia</taxon>
        <taxon>Tineoidea</taxon>
        <taxon>Psychidae</taxon>
        <taxon>Oiketicinae</taxon>
        <taxon>Eumeta</taxon>
    </lineage>
</organism>
<comment type="caution">
    <text evidence="1">The sequence shown here is derived from an EMBL/GenBank/DDBJ whole genome shotgun (WGS) entry which is preliminary data.</text>
</comment>
<protein>
    <submittedName>
        <fullName evidence="1">Uncharacterized protein</fullName>
    </submittedName>
</protein>
<evidence type="ECO:0000313" key="1">
    <source>
        <dbReference type="EMBL" id="GBP58368.1"/>
    </source>
</evidence>
<dbReference type="Proteomes" id="UP000299102">
    <property type="component" value="Unassembled WGS sequence"/>
</dbReference>
<gene>
    <name evidence="1" type="ORF">EVAR_40937_1</name>
</gene>